<dbReference type="SUPFAM" id="SSF52266">
    <property type="entry name" value="SGNH hydrolase"/>
    <property type="match status" value="1"/>
</dbReference>
<organism evidence="5 6">
    <name type="scientific">Zingiber officinale</name>
    <name type="common">Ginger</name>
    <name type="synonym">Amomum zingiber</name>
    <dbReference type="NCBI Taxonomy" id="94328"/>
    <lineage>
        <taxon>Eukaryota</taxon>
        <taxon>Viridiplantae</taxon>
        <taxon>Streptophyta</taxon>
        <taxon>Embryophyta</taxon>
        <taxon>Tracheophyta</taxon>
        <taxon>Spermatophyta</taxon>
        <taxon>Magnoliopsida</taxon>
        <taxon>Liliopsida</taxon>
        <taxon>Zingiberales</taxon>
        <taxon>Zingiberaceae</taxon>
        <taxon>Zingiber</taxon>
    </lineage>
</organism>
<evidence type="ECO:0000313" key="5">
    <source>
        <dbReference type="EMBL" id="KAG6504209.1"/>
    </source>
</evidence>
<keyword evidence="4" id="KW-0325">Glycoprotein</keyword>
<keyword evidence="2" id="KW-0732">Signal</keyword>
<evidence type="ECO:0000256" key="1">
    <source>
        <dbReference type="ARBA" id="ARBA00008668"/>
    </source>
</evidence>
<evidence type="ECO:0008006" key="7">
    <source>
        <dbReference type="Google" id="ProtNLM"/>
    </source>
</evidence>
<evidence type="ECO:0000313" key="6">
    <source>
        <dbReference type="Proteomes" id="UP000734854"/>
    </source>
</evidence>
<name>A0A8J5GGU6_ZINOF</name>
<dbReference type="Pfam" id="PF00657">
    <property type="entry name" value="Lipase_GDSL"/>
    <property type="match status" value="1"/>
</dbReference>
<dbReference type="PANTHER" id="PTHR22835">
    <property type="entry name" value="ZINC FINGER FYVE DOMAIN CONTAINING PROTEIN"/>
    <property type="match status" value="1"/>
</dbReference>
<dbReference type="Gene3D" id="3.40.50.1110">
    <property type="entry name" value="SGNH hydrolase"/>
    <property type="match status" value="1"/>
</dbReference>
<dbReference type="InterPro" id="IPR036514">
    <property type="entry name" value="SGNH_hydro_sf"/>
</dbReference>
<proteinExistence type="inferred from homology"/>
<gene>
    <name evidence="5" type="ORF">ZIOFF_036540</name>
</gene>
<dbReference type="Proteomes" id="UP000734854">
    <property type="component" value="Unassembled WGS sequence"/>
</dbReference>
<keyword evidence="3" id="KW-0378">Hydrolase</keyword>
<dbReference type="PANTHER" id="PTHR22835:SF663">
    <property type="entry name" value="LIPASE-LIKE"/>
    <property type="match status" value="1"/>
</dbReference>
<evidence type="ECO:0000256" key="4">
    <source>
        <dbReference type="ARBA" id="ARBA00023180"/>
    </source>
</evidence>
<accession>A0A8J5GGU6</accession>
<evidence type="ECO:0000256" key="2">
    <source>
        <dbReference type="ARBA" id="ARBA00022729"/>
    </source>
</evidence>
<comment type="caution">
    <text evidence="5">The sequence shown here is derived from an EMBL/GenBank/DDBJ whole genome shotgun (WGS) entry which is preliminary data.</text>
</comment>
<dbReference type="CDD" id="cd01837">
    <property type="entry name" value="SGNH_plant_lipase_like"/>
    <property type="match status" value="1"/>
</dbReference>
<evidence type="ECO:0000256" key="3">
    <source>
        <dbReference type="ARBA" id="ARBA00022801"/>
    </source>
</evidence>
<sequence>MLRCSAIGSSGSGGDYEISTQRYRSVLGHGDGNSVEGDSGVAQSYGTGAMAEEKCREEEIGGAYNRGCAGHYISLQISMAAAAAFIFFALSLHAELGVGCYTSIFSFGASVVDTGNSLIHTGYSCPAGRLPYGETFFHRPTGRFSDGRLIIDFIAQAMGLPLLKPYLGGGGADDFRHGANFAVAGATALDVDYFLSRGIENLFSNNSLSVQLHWFEQLLPSLCSSASHCAAFLSNALFSVGQIGANDYNNPFFQNRSAGEIATFVPDVVSAIGSAIEKLIEMGARTMVVPGSFPMGCCASYLNMFQGEKQDSYDPQTGCINWLNDFAIRHNRLLVSELQRLRHRHPEVAIMYADVYHAAMAIYASPHDFGFEEPVLAACCGYDGGAYGLNATVPCGSEGNSVCSDPSKKIWWDGLHTTEAANQIIAGGLLGPYTFPPIIQACPDVNWVVVGFLDGDGHMASA</sequence>
<protein>
    <recommendedName>
        <fullName evidence="7">GDSL esterase/lipase</fullName>
    </recommendedName>
</protein>
<dbReference type="AlphaFoldDB" id="A0A8J5GGU6"/>
<keyword evidence="6" id="KW-1185">Reference proteome</keyword>
<comment type="similarity">
    <text evidence="1">Belongs to the 'GDSL' lipolytic enzyme family.</text>
</comment>
<dbReference type="GO" id="GO:0016788">
    <property type="term" value="F:hydrolase activity, acting on ester bonds"/>
    <property type="evidence" value="ECO:0007669"/>
    <property type="project" value="InterPro"/>
</dbReference>
<reference evidence="5 6" key="1">
    <citation type="submission" date="2020-08" db="EMBL/GenBank/DDBJ databases">
        <title>Plant Genome Project.</title>
        <authorList>
            <person name="Zhang R.-G."/>
        </authorList>
    </citation>
    <scope>NUCLEOTIDE SEQUENCE [LARGE SCALE GENOMIC DNA]</scope>
    <source>
        <tissue evidence="5">Rhizome</tissue>
    </source>
</reference>
<dbReference type="InterPro" id="IPR035669">
    <property type="entry name" value="SGNH_plant_lipase-like"/>
</dbReference>
<dbReference type="EMBL" id="JACMSC010000010">
    <property type="protein sequence ID" value="KAG6504209.1"/>
    <property type="molecule type" value="Genomic_DNA"/>
</dbReference>
<dbReference type="InterPro" id="IPR001087">
    <property type="entry name" value="GDSL"/>
</dbReference>